<protein>
    <submittedName>
        <fullName evidence="1">Uncharacterized protein</fullName>
    </submittedName>
</protein>
<evidence type="ECO:0000313" key="1">
    <source>
        <dbReference type="EMBL" id="MEQ2231565.1"/>
    </source>
</evidence>
<evidence type="ECO:0000313" key="2">
    <source>
        <dbReference type="Proteomes" id="UP001482620"/>
    </source>
</evidence>
<reference evidence="1 2" key="1">
    <citation type="submission" date="2021-06" db="EMBL/GenBank/DDBJ databases">
        <authorList>
            <person name="Palmer J.M."/>
        </authorList>
    </citation>
    <scope>NUCLEOTIDE SEQUENCE [LARGE SCALE GENOMIC DNA]</scope>
    <source>
        <strain evidence="2">if_2019</strain>
        <tissue evidence="1">Muscle</tissue>
    </source>
</reference>
<sequence length="120" mass="14172">MEWEECRPGAFAVFLWQWSRKLHWFHTHQYLPQGFLGSLQEEPAHSIADPPPYLPVDMKGFLTYAFFVLCQTETHPWVLFKNCNKHGWTRTQVYIKKKAITKVKKVCPSTQPELRLPQIS</sequence>
<name>A0ABV0TF97_9TELE</name>
<comment type="caution">
    <text evidence="1">The sequence shown here is derived from an EMBL/GenBank/DDBJ whole genome shotgun (WGS) entry which is preliminary data.</text>
</comment>
<dbReference type="Proteomes" id="UP001482620">
    <property type="component" value="Unassembled WGS sequence"/>
</dbReference>
<organism evidence="1 2">
    <name type="scientific">Ilyodon furcidens</name>
    <name type="common">goldbreast splitfin</name>
    <dbReference type="NCBI Taxonomy" id="33524"/>
    <lineage>
        <taxon>Eukaryota</taxon>
        <taxon>Metazoa</taxon>
        <taxon>Chordata</taxon>
        <taxon>Craniata</taxon>
        <taxon>Vertebrata</taxon>
        <taxon>Euteleostomi</taxon>
        <taxon>Actinopterygii</taxon>
        <taxon>Neopterygii</taxon>
        <taxon>Teleostei</taxon>
        <taxon>Neoteleostei</taxon>
        <taxon>Acanthomorphata</taxon>
        <taxon>Ovalentaria</taxon>
        <taxon>Atherinomorphae</taxon>
        <taxon>Cyprinodontiformes</taxon>
        <taxon>Goodeidae</taxon>
        <taxon>Ilyodon</taxon>
    </lineage>
</organism>
<dbReference type="EMBL" id="JAHRIQ010034835">
    <property type="protein sequence ID" value="MEQ2231565.1"/>
    <property type="molecule type" value="Genomic_DNA"/>
</dbReference>
<accession>A0ABV0TF97</accession>
<gene>
    <name evidence="1" type="ORF">ILYODFUR_001788</name>
</gene>
<keyword evidence="2" id="KW-1185">Reference proteome</keyword>
<proteinExistence type="predicted"/>